<reference evidence="8" key="2">
    <citation type="journal article" date="2023" name="IMA Fungus">
        <title>Comparative genomic study of the Penicillium genus elucidates a diverse pangenome and 15 lateral gene transfer events.</title>
        <authorList>
            <person name="Petersen C."/>
            <person name="Sorensen T."/>
            <person name="Nielsen M.R."/>
            <person name="Sondergaard T.E."/>
            <person name="Sorensen J.L."/>
            <person name="Fitzpatrick D.A."/>
            <person name="Frisvad J.C."/>
            <person name="Nielsen K.L."/>
        </authorList>
    </citation>
    <scope>NUCLEOTIDE SEQUENCE</scope>
    <source>
        <strain evidence="8">IBT 3081</strain>
    </source>
</reference>
<keyword evidence="1 3" id="KW-0147">Chitin-binding</keyword>
<dbReference type="PROSITE" id="PS50941">
    <property type="entry name" value="CHIT_BIND_I_2"/>
    <property type="match status" value="1"/>
</dbReference>
<dbReference type="OrthoDB" id="73875at2759"/>
<comment type="caution">
    <text evidence="8">The sequence shown here is derived from an EMBL/GenBank/DDBJ whole genome shotgun (WGS) entry which is preliminary data.</text>
</comment>
<dbReference type="Gene3D" id="3.10.350.10">
    <property type="entry name" value="LysM domain"/>
    <property type="match status" value="1"/>
</dbReference>
<dbReference type="SMART" id="SM00257">
    <property type="entry name" value="LysM"/>
    <property type="match status" value="1"/>
</dbReference>
<dbReference type="AlphaFoldDB" id="A0A9W9SQX0"/>
<dbReference type="InterPro" id="IPR053214">
    <property type="entry name" value="LysM12-like"/>
</dbReference>
<evidence type="ECO:0000256" key="3">
    <source>
        <dbReference type="PROSITE-ProRule" id="PRU00261"/>
    </source>
</evidence>
<dbReference type="CDD" id="cd00035">
    <property type="entry name" value="ChtBD1"/>
    <property type="match status" value="1"/>
</dbReference>
<feature type="domain" description="Chitin-binding type-1" evidence="6">
    <location>
        <begin position="112"/>
        <end position="168"/>
    </location>
</feature>
<evidence type="ECO:0000256" key="1">
    <source>
        <dbReference type="ARBA" id="ARBA00022669"/>
    </source>
</evidence>
<evidence type="ECO:0000313" key="9">
    <source>
        <dbReference type="Proteomes" id="UP001147752"/>
    </source>
</evidence>
<gene>
    <name evidence="8" type="ORF">N7517_000937</name>
</gene>
<feature type="disulfide bond" evidence="3">
    <location>
        <begin position="142"/>
        <end position="156"/>
    </location>
</feature>
<feature type="signal peptide" evidence="5">
    <location>
        <begin position="1"/>
        <end position="22"/>
    </location>
</feature>
<feature type="region of interest" description="Disordered" evidence="4">
    <location>
        <begin position="203"/>
        <end position="234"/>
    </location>
</feature>
<evidence type="ECO:0000256" key="2">
    <source>
        <dbReference type="ARBA" id="ARBA00023026"/>
    </source>
</evidence>
<dbReference type="PANTHER" id="PTHR47700:SF2">
    <property type="entry name" value="CHITINASE"/>
    <property type="match status" value="1"/>
</dbReference>
<feature type="chain" id="PRO_5040993091" evidence="5">
    <location>
        <begin position="23"/>
        <end position="402"/>
    </location>
</feature>
<feature type="domain" description="LysM" evidence="7">
    <location>
        <begin position="51"/>
        <end position="99"/>
    </location>
</feature>
<dbReference type="Pfam" id="PF01476">
    <property type="entry name" value="LysM"/>
    <property type="match status" value="1"/>
</dbReference>
<dbReference type="InterPro" id="IPR036861">
    <property type="entry name" value="Endochitinase-like_sf"/>
</dbReference>
<dbReference type="RefSeq" id="XP_056582802.1">
    <property type="nucleotide sequence ID" value="XM_056718667.1"/>
</dbReference>
<dbReference type="Gene3D" id="3.30.60.10">
    <property type="entry name" value="Endochitinase-like"/>
    <property type="match status" value="1"/>
</dbReference>
<dbReference type="CDD" id="cd00118">
    <property type="entry name" value="LysM"/>
    <property type="match status" value="1"/>
</dbReference>
<keyword evidence="2" id="KW-0843">Virulence</keyword>
<sequence length="402" mass="43199">MINAMHSIHILLFLLLVHIAAAQPGHAASNSHGHSVTKRAAFGPGADGVCHTYTIQSGETCAILAKRYQITTANIETWNAGAWAFSGCANVRQGDFVCLSSGALPMPVALPHATCGPQVPGTRHPASYSDLASLNPCPSDQCCGAMGECGTTSDFCDTSKRCISNCGVKSAAKESTTKKATSMATLKTTVAKSTSKTTVATTTSKSTVSKTTAARTSTTQTKSKTTTTTKSTTTQKPMVTMTSIKVIWQSKTTSSFNPEASWQITIYKDKKCKGDYFSVQGHESSKAGNCLVFQDNKQTEISDTKTSCRWWTDGGLHWDTCSSSKLVAPKSWFITKGQCLFYKGKECKDEDYLGQTYTPAQKCQSEDTGAMSPQLKGDQKTNAHDWGSMRCFYAIPFDTSGN</sequence>
<dbReference type="GeneID" id="81457850"/>
<proteinExistence type="predicted"/>
<dbReference type="EMBL" id="JAPZBT010000001">
    <property type="protein sequence ID" value="KAJ5383026.1"/>
    <property type="molecule type" value="Genomic_DNA"/>
</dbReference>
<evidence type="ECO:0000256" key="5">
    <source>
        <dbReference type="SAM" id="SignalP"/>
    </source>
</evidence>
<dbReference type="SUPFAM" id="SSF54106">
    <property type="entry name" value="LysM domain"/>
    <property type="match status" value="1"/>
</dbReference>
<keyword evidence="5" id="KW-0732">Signal</keyword>
<dbReference type="SUPFAM" id="SSF57016">
    <property type="entry name" value="Plant lectins/antimicrobial peptides"/>
    <property type="match status" value="1"/>
</dbReference>
<dbReference type="PROSITE" id="PS51782">
    <property type="entry name" value="LYSM"/>
    <property type="match status" value="1"/>
</dbReference>
<feature type="disulfide bond" evidence="3">
    <location>
        <begin position="162"/>
        <end position="166"/>
    </location>
</feature>
<dbReference type="GO" id="GO:0008061">
    <property type="term" value="F:chitin binding"/>
    <property type="evidence" value="ECO:0007669"/>
    <property type="project" value="UniProtKB-UniRule"/>
</dbReference>
<dbReference type="Proteomes" id="UP001147752">
    <property type="component" value="Unassembled WGS sequence"/>
</dbReference>
<feature type="disulfide bond" evidence="3">
    <location>
        <begin position="137"/>
        <end position="149"/>
    </location>
</feature>
<accession>A0A9W9SQX0</accession>
<evidence type="ECO:0000259" key="6">
    <source>
        <dbReference type="PROSITE" id="PS50941"/>
    </source>
</evidence>
<evidence type="ECO:0000313" key="8">
    <source>
        <dbReference type="EMBL" id="KAJ5383026.1"/>
    </source>
</evidence>
<evidence type="ECO:0000259" key="7">
    <source>
        <dbReference type="PROSITE" id="PS51782"/>
    </source>
</evidence>
<protein>
    <submittedName>
        <fullName evidence="8">Peptidoglycan-binding Lysin subgroup</fullName>
    </submittedName>
</protein>
<keyword evidence="9" id="KW-1185">Reference proteome</keyword>
<dbReference type="InterPro" id="IPR018392">
    <property type="entry name" value="LysM"/>
</dbReference>
<keyword evidence="3" id="KW-1015">Disulfide bond</keyword>
<dbReference type="PANTHER" id="PTHR47700">
    <property type="entry name" value="V CHITINASE, PUTATIVE (AFU_ORTHOLOGUE AFUA_6G13720)-RELATED"/>
    <property type="match status" value="1"/>
</dbReference>
<name>A0A9W9SQX0_9EURO</name>
<dbReference type="InterPro" id="IPR036779">
    <property type="entry name" value="LysM_dom_sf"/>
</dbReference>
<dbReference type="InterPro" id="IPR001002">
    <property type="entry name" value="Chitin-bd_1"/>
</dbReference>
<evidence type="ECO:0000256" key="4">
    <source>
        <dbReference type="SAM" id="MobiDB-lite"/>
    </source>
</evidence>
<dbReference type="InterPro" id="IPR057277">
    <property type="entry name" value="LysM_C"/>
</dbReference>
<reference evidence="8" key="1">
    <citation type="submission" date="2022-12" db="EMBL/GenBank/DDBJ databases">
        <authorList>
            <person name="Petersen C."/>
        </authorList>
    </citation>
    <scope>NUCLEOTIDE SEQUENCE</scope>
    <source>
        <strain evidence="8">IBT 3081</strain>
    </source>
</reference>
<dbReference type="Pfam" id="PF25139">
    <property type="entry name" value="LysM14_C"/>
    <property type="match status" value="1"/>
</dbReference>
<organism evidence="8 9">
    <name type="scientific">Penicillium concentricum</name>
    <dbReference type="NCBI Taxonomy" id="293559"/>
    <lineage>
        <taxon>Eukaryota</taxon>
        <taxon>Fungi</taxon>
        <taxon>Dikarya</taxon>
        <taxon>Ascomycota</taxon>
        <taxon>Pezizomycotina</taxon>
        <taxon>Eurotiomycetes</taxon>
        <taxon>Eurotiomycetidae</taxon>
        <taxon>Eurotiales</taxon>
        <taxon>Aspergillaceae</taxon>
        <taxon>Penicillium</taxon>
    </lineage>
</organism>
<comment type="caution">
    <text evidence="3">Lacks conserved residue(s) required for the propagation of feature annotation.</text>
</comment>